<dbReference type="InterPro" id="IPR011990">
    <property type="entry name" value="TPR-like_helical_dom_sf"/>
</dbReference>
<organism evidence="9 10">
    <name type="scientific">Hufsiella ginkgonis</name>
    <dbReference type="NCBI Taxonomy" id="2695274"/>
    <lineage>
        <taxon>Bacteria</taxon>
        <taxon>Pseudomonadati</taxon>
        <taxon>Bacteroidota</taxon>
        <taxon>Sphingobacteriia</taxon>
        <taxon>Sphingobacteriales</taxon>
        <taxon>Sphingobacteriaceae</taxon>
        <taxon>Hufsiella</taxon>
    </lineage>
</organism>
<dbReference type="AlphaFoldDB" id="A0A7K1XTG0"/>
<dbReference type="GO" id="GO:0009279">
    <property type="term" value="C:cell outer membrane"/>
    <property type="evidence" value="ECO:0007669"/>
    <property type="project" value="UniProtKB-SubCell"/>
</dbReference>
<dbReference type="Pfam" id="PF14322">
    <property type="entry name" value="SusD-like_3"/>
    <property type="match status" value="1"/>
</dbReference>
<evidence type="ECO:0000313" key="10">
    <source>
        <dbReference type="Proteomes" id="UP000451233"/>
    </source>
</evidence>
<dbReference type="Proteomes" id="UP000451233">
    <property type="component" value="Unassembled WGS sequence"/>
</dbReference>
<dbReference type="Gene3D" id="1.25.40.390">
    <property type="match status" value="1"/>
</dbReference>
<proteinExistence type="inferred from homology"/>
<dbReference type="InterPro" id="IPR033985">
    <property type="entry name" value="SusD-like_N"/>
</dbReference>
<evidence type="ECO:0000259" key="8">
    <source>
        <dbReference type="Pfam" id="PF14322"/>
    </source>
</evidence>
<evidence type="ECO:0000256" key="2">
    <source>
        <dbReference type="ARBA" id="ARBA00006275"/>
    </source>
</evidence>
<dbReference type="CDD" id="cd08977">
    <property type="entry name" value="SusD"/>
    <property type="match status" value="1"/>
</dbReference>
<keyword evidence="5" id="KW-0998">Cell outer membrane</keyword>
<evidence type="ECO:0000256" key="4">
    <source>
        <dbReference type="ARBA" id="ARBA00023136"/>
    </source>
</evidence>
<evidence type="ECO:0000256" key="1">
    <source>
        <dbReference type="ARBA" id="ARBA00004442"/>
    </source>
</evidence>
<dbReference type="InterPro" id="IPR012944">
    <property type="entry name" value="SusD_RagB_dom"/>
</dbReference>
<evidence type="ECO:0000256" key="6">
    <source>
        <dbReference type="SAM" id="MobiDB-lite"/>
    </source>
</evidence>
<feature type="compositionally biased region" description="Basic and acidic residues" evidence="6">
    <location>
        <begin position="57"/>
        <end position="66"/>
    </location>
</feature>
<keyword evidence="10" id="KW-1185">Reference proteome</keyword>
<dbReference type="Pfam" id="PF07980">
    <property type="entry name" value="SusD_RagB"/>
    <property type="match status" value="1"/>
</dbReference>
<keyword evidence="3" id="KW-0732">Signal</keyword>
<keyword evidence="4" id="KW-0472">Membrane</keyword>
<evidence type="ECO:0000259" key="7">
    <source>
        <dbReference type="Pfam" id="PF07980"/>
    </source>
</evidence>
<gene>
    <name evidence="9" type="ORF">GS398_02200</name>
</gene>
<reference evidence="9 10" key="1">
    <citation type="submission" date="2019-11" db="EMBL/GenBank/DDBJ databases">
        <title>Pedobacter sp. HMF7056 Genome sequencing and assembly.</title>
        <authorList>
            <person name="Kang H."/>
            <person name="Kim H."/>
            <person name="Joh K."/>
        </authorList>
    </citation>
    <scope>NUCLEOTIDE SEQUENCE [LARGE SCALE GENOMIC DNA]</scope>
    <source>
        <strain evidence="9 10">HMF7056</strain>
    </source>
</reference>
<dbReference type="EMBL" id="WVHS01000001">
    <property type="protein sequence ID" value="MXV14097.1"/>
    <property type="molecule type" value="Genomic_DNA"/>
</dbReference>
<comment type="caution">
    <text evidence="9">The sequence shown here is derived from an EMBL/GenBank/DDBJ whole genome shotgun (WGS) entry which is preliminary data.</text>
</comment>
<feature type="region of interest" description="Disordered" evidence="6">
    <location>
        <begin position="54"/>
        <end position="75"/>
    </location>
</feature>
<protein>
    <submittedName>
        <fullName evidence="9">RagB/SusD family nutrient uptake outer membrane protein</fullName>
    </submittedName>
</protein>
<comment type="similarity">
    <text evidence="2">Belongs to the SusD family.</text>
</comment>
<sequence length="497" mass="55088">MLAGTSCKEDFLTLTNPNAIELGTSFRSPDDVLLAVNGIYQSLRSSNNIGENSSLWTDERSDDTGRNDNQSNAGEPFQFNDFSLLPSNTYLKSHWVSLYGTISRANVVLSNIDNVTFADANLKKQYSAEAKFLRALMYFHLVRKWGDVPLVTTQLKTADDVAASTFRVKQAEVYAQIIKDLSEALDSNIPDRATGATIGRTSKAAINTLLGQVYLTMATTVTGVDKTATLNQAKTCLTAAYNMKTFATLAAIPYADVFDVTKKATCPELIFQIVNKQGDPTYSSSLAANNQAKGETINSLKPAAGSGGNVTPDLIKDYETGDPRMTWSVKFANDAIVKDYFITKYRDASAAASNLGYGGNDWILMRYADVILMLAEVNMQLGDNATAIQYLDMVRARAGMPAYAVSVLNPAYTAKYPTLKLAILHERRVELAFEHKRWFDLLRFFTTEELVTYFKSKSQADFGIAKLSNFSTKDRYYPIPFDEYKLDPVKMYQNPGY</sequence>
<comment type="subcellular location">
    <subcellularLocation>
        <location evidence="1">Cell outer membrane</location>
    </subcellularLocation>
</comment>
<feature type="domain" description="SusD-like N-terminal" evidence="8">
    <location>
        <begin position="37"/>
        <end position="215"/>
    </location>
</feature>
<name>A0A7K1XTG0_9SPHI</name>
<feature type="domain" description="RagB/SusD" evidence="7">
    <location>
        <begin position="339"/>
        <end position="497"/>
    </location>
</feature>
<evidence type="ECO:0000256" key="5">
    <source>
        <dbReference type="ARBA" id="ARBA00023237"/>
    </source>
</evidence>
<evidence type="ECO:0000256" key="3">
    <source>
        <dbReference type="ARBA" id="ARBA00022729"/>
    </source>
</evidence>
<accession>A0A7K1XTG0</accession>
<evidence type="ECO:0000313" key="9">
    <source>
        <dbReference type="EMBL" id="MXV14097.1"/>
    </source>
</evidence>
<dbReference type="SUPFAM" id="SSF48452">
    <property type="entry name" value="TPR-like"/>
    <property type="match status" value="1"/>
</dbReference>